<sequence>MNDVKYRSFLTSRWTTSRYVNLWFSLSVIGYSFLPLLLLFTVSKGFTTGFVSSTFFEWLSSFGEHTGHFALSWVALLCALLMFSVICLLSSLENISTKLTFALALVCIAVVDVFFDYKVSLLHGQLTDKLFNIAWAIGKVHALSIIIFTLMIVKWIPNNRSHWLLVVLYAILVSYIGAILQQGYVDSNRTTVRSEVGAAVLNIIIELAPAILCIIGGVLLINYIRERKRSFFVQSVLLFLFPVFSAQLHIAFGSVVSYHQHHIIAKLLITTAFIIPLIGAFMEAIYKIKTVKKILNDKGRENIQLWQSNKKLQKSKLQLSSICQSVKEHQKNEADLLLNLGQEIKEPVNNIMAMTSLLEENKLEQLEKMSVKAICFASEKLYRLASEVIDYGKIKAGQININHVEFDFYQVIETVADQLTYRINEQAVSVSIVYADDIPGPVKGDSKRIQQVIYNVAIALHCFGKRREICINTQLLNQQVDCVTLLIKVYNSDQIKKIDAGVCSVEKQMPNLYLAVACELVKQLQGELTETKHGEVAIKLCLPLAPGVPVKVKNKVDLQGVRVLIVDDVTENCELLERLLSRWGMVCDIAKTATEALEKITQHALSKHPYDIALLDYKMPAMDGEMLGRGIKSDPVIAKTKLVMLTSANYQRNIEDLKRAGFSGYLLKPARSRLLLQLLGKVLLSEPDVLVTREMLNDGSETVLVNSDQQSGNINILIAEDSYSHQLVIKTLLKKLGCNVTAVDCKEQLILQASQFCYDIIMLDTLLKPKSTVPTVDELKSLLIHETPIIGLMPTDRQGELIASCELYDDFIYKPFSQNILANMLNHWCSEKFSTIQ</sequence>
<feature type="modified residue" description="4-aspartylphosphate" evidence="3">
    <location>
        <position position="764"/>
    </location>
</feature>
<dbReference type="Gene3D" id="3.40.50.2300">
    <property type="match status" value="2"/>
</dbReference>
<keyword evidence="4" id="KW-1133">Transmembrane helix</keyword>
<dbReference type="PANTHER" id="PTHR45339">
    <property type="entry name" value="HYBRID SIGNAL TRANSDUCTION HISTIDINE KINASE J"/>
    <property type="match status" value="1"/>
</dbReference>
<feature type="transmembrane region" description="Helical" evidence="4">
    <location>
        <begin position="20"/>
        <end position="42"/>
    </location>
</feature>
<dbReference type="SUPFAM" id="SSF47384">
    <property type="entry name" value="Homodimeric domain of signal transducing histidine kinase"/>
    <property type="match status" value="1"/>
</dbReference>
<dbReference type="SMART" id="SM00448">
    <property type="entry name" value="REC"/>
    <property type="match status" value="2"/>
</dbReference>
<dbReference type="Gene3D" id="3.30.565.10">
    <property type="entry name" value="Histidine kinase-like ATPase, C-terminal domain"/>
    <property type="match status" value="1"/>
</dbReference>
<dbReference type="InterPro" id="IPR001789">
    <property type="entry name" value="Sig_transdc_resp-reg_receiver"/>
</dbReference>
<dbReference type="Gene3D" id="1.10.287.130">
    <property type="match status" value="1"/>
</dbReference>
<dbReference type="PROSITE" id="PS50110">
    <property type="entry name" value="RESPONSE_REGULATORY"/>
    <property type="match status" value="2"/>
</dbReference>
<feature type="transmembrane region" description="Helical" evidence="4">
    <location>
        <begin position="263"/>
        <end position="286"/>
    </location>
</feature>
<reference evidence="7 8" key="1">
    <citation type="submission" date="2021-04" db="EMBL/GenBank/DDBJ databases">
        <authorList>
            <person name="Pira H."/>
            <person name="Risdian C."/>
            <person name="Wink J."/>
        </authorList>
    </citation>
    <scope>NUCLEOTIDE SEQUENCE [LARGE SCALE GENOMIC DNA]</scope>
    <source>
        <strain evidence="7 8">WH53</strain>
    </source>
</reference>
<keyword evidence="8" id="KW-1185">Reference proteome</keyword>
<dbReference type="CDD" id="cd17546">
    <property type="entry name" value="REC_hyHK_CKI1_RcsC-like"/>
    <property type="match status" value="1"/>
</dbReference>
<evidence type="ECO:0000256" key="1">
    <source>
        <dbReference type="ARBA" id="ARBA00022553"/>
    </source>
</evidence>
<gene>
    <name evidence="7" type="ORF">KCG35_06280</name>
</gene>
<feature type="transmembrane region" description="Helical" evidence="4">
    <location>
        <begin position="163"/>
        <end position="184"/>
    </location>
</feature>
<feature type="transmembrane region" description="Helical" evidence="4">
    <location>
        <begin position="196"/>
        <end position="224"/>
    </location>
</feature>
<dbReference type="PROSITE" id="PS50109">
    <property type="entry name" value="HIS_KIN"/>
    <property type="match status" value="1"/>
</dbReference>
<feature type="domain" description="Histidine kinase" evidence="5">
    <location>
        <begin position="339"/>
        <end position="546"/>
    </location>
</feature>
<evidence type="ECO:0000256" key="3">
    <source>
        <dbReference type="PROSITE-ProRule" id="PRU00169"/>
    </source>
</evidence>
<dbReference type="PANTHER" id="PTHR45339:SF1">
    <property type="entry name" value="HYBRID SIGNAL TRANSDUCTION HISTIDINE KINASE J"/>
    <property type="match status" value="1"/>
</dbReference>
<dbReference type="InterPro" id="IPR011006">
    <property type="entry name" value="CheY-like_superfamily"/>
</dbReference>
<dbReference type="InterPro" id="IPR036890">
    <property type="entry name" value="HATPase_C_sf"/>
</dbReference>
<evidence type="ECO:0000313" key="7">
    <source>
        <dbReference type="EMBL" id="MBU2710658.1"/>
    </source>
</evidence>
<dbReference type="InterPro" id="IPR036097">
    <property type="entry name" value="HisK_dim/P_sf"/>
</dbReference>
<dbReference type="Pfam" id="PF00072">
    <property type="entry name" value="Response_reg"/>
    <property type="match status" value="1"/>
</dbReference>
<protein>
    <submittedName>
        <fullName evidence="7">Response regulator</fullName>
    </submittedName>
</protein>
<accession>A0ABS5ZA77</accession>
<evidence type="ECO:0000256" key="2">
    <source>
        <dbReference type="ARBA" id="ARBA00023012"/>
    </source>
</evidence>
<evidence type="ECO:0000259" key="5">
    <source>
        <dbReference type="PROSITE" id="PS50109"/>
    </source>
</evidence>
<evidence type="ECO:0000259" key="6">
    <source>
        <dbReference type="PROSITE" id="PS50110"/>
    </source>
</evidence>
<comment type="caution">
    <text evidence="7">The sequence shown here is derived from an EMBL/GenBank/DDBJ whole genome shotgun (WGS) entry which is preliminary data.</text>
</comment>
<proteinExistence type="predicted"/>
<keyword evidence="2" id="KW-0902">Two-component regulatory system</keyword>
<feature type="transmembrane region" description="Helical" evidence="4">
    <location>
        <begin position="99"/>
        <end position="115"/>
    </location>
</feature>
<feature type="transmembrane region" description="Helical" evidence="4">
    <location>
        <begin position="236"/>
        <end position="257"/>
    </location>
</feature>
<dbReference type="RefSeq" id="WP_215818824.1">
    <property type="nucleotide sequence ID" value="NZ_JAGSOY010000009.1"/>
</dbReference>
<feature type="domain" description="Response regulatory" evidence="6">
    <location>
        <begin position="562"/>
        <end position="683"/>
    </location>
</feature>
<dbReference type="SUPFAM" id="SSF55874">
    <property type="entry name" value="ATPase domain of HSP90 chaperone/DNA topoisomerase II/histidine kinase"/>
    <property type="match status" value="1"/>
</dbReference>
<keyword evidence="1 3" id="KW-0597">Phosphoprotein</keyword>
<feature type="transmembrane region" description="Helical" evidence="4">
    <location>
        <begin position="70"/>
        <end position="92"/>
    </location>
</feature>
<name>A0ABS5ZA77_9GAMM</name>
<evidence type="ECO:0000256" key="4">
    <source>
        <dbReference type="SAM" id="Phobius"/>
    </source>
</evidence>
<feature type="modified residue" description="4-aspartylphosphate" evidence="3">
    <location>
        <position position="616"/>
    </location>
</feature>
<dbReference type="InterPro" id="IPR005467">
    <property type="entry name" value="His_kinase_dom"/>
</dbReference>
<dbReference type="EMBL" id="JAGSOY010000009">
    <property type="protein sequence ID" value="MBU2710658.1"/>
    <property type="molecule type" value="Genomic_DNA"/>
</dbReference>
<feature type="transmembrane region" description="Helical" evidence="4">
    <location>
        <begin position="135"/>
        <end position="156"/>
    </location>
</feature>
<organism evidence="7 8">
    <name type="scientific">Zooshikella harenae</name>
    <dbReference type="NCBI Taxonomy" id="2827238"/>
    <lineage>
        <taxon>Bacteria</taxon>
        <taxon>Pseudomonadati</taxon>
        <taxon>Pseudomonadota</taxon>
        <taxon>Gammaproteobacteria</taxon>
        <taxon>Oceanospirillales</taxon>
        <taxon>Zooshikellaceae</taxon>
        <taxon>Zooshikella</taxon>
    </lineage>
</organism>
<keyword evidence="4" id="KW-0812">Transmembrane</keyword>
<dbReference type="SUPFAM" id="SSF52172">
    <property type="entry name" value="CheY-like"/>
    <property type="match status" value="2"/>
</dbReference>
<dbReference type="Proteomes" id="UP000690515">
    <property type="component" value="Unassembled WGS sequence"/>
</dbReference>
<feature type="domain" description="Response regulatory" evidence="6">
    <location>
        <begin position="715"/>
        <end position="829"/>
    </location>
</feature>
<keyword evidence="4" id="KW-0472">Membrane</keyword>
<evidence type="ECO:0000313" key="8">
    <source>
        <dbReference type="Proteomes" id="UP000690515"/>
    </source>
</evidence>